<keyword evidence="1" id="KW-0812">Transmembrane</keyword>
<evidence type="ECO:0000313" key="2">
    <source>
        <dbReference type="EMBL" id="RGE45389.1"/>
    </source>
</evidence>
<evidence type="ECO:0000256" key="1">
    <source>
        <dbReference type="SAM" id="Phobius"/>
    </source>
</evidence>
<dbReference type="InterPro" id="IPR012902">
    <property type="entry name" value="N_methyl_site"/>
</dbReference>
<dbReference type="AlphaFoldDB" id="A0A373FPT9"/>
<feature type="transmembrane region" description="Helical" evidence="1">
    <location>
        <begin position="20"/>
        <end position="41"/>
    </location>
</feature>
<keyword evidence="3" id="KW-1185">Reference proteome</keyword>
<dbReference type="Proteomes" id="UP000261948">
    <property type="component" value="Unassembled WGS sequence"/>
</dbReference>
<dbReference type="NCBIfam" id="TIGR02532">
    <property type="entry name" value="IV_pilin_GFxxxE"/>
    <property type="match status" value="1"/>
</dbReference>
<evidence type="ECO:0000313" key="3">
    <source>
        <dbReference type="Proteomes" id="UP000261948"/>
    </source>
</evidence>
<keyword evidence="1" id="KW-1133">Transmembrane helix</keyword>
<keyword evidence="1" id="KW-0472">Membrane</keyword>
<dbReference type="GO" id="GO:0043683">
    <property type="term" value="P:type IV pilus assembly"/>
    <property type="evidence" value="ECO:0007669"/>
    <property type="project" value="InterPro"/>
</dbReference>
<proteinExistence type="predicted"/>
<dbReference type="Gene3D" id="3.30.700.10">
    <property type="entry name" value="Glycoprotein, Type 4 Pilin"/>
    <property type="match status" value="1"/>
</dbReference>
<dbReference type="InterPro" id="IPR045584">
    <property type="entry name" value="Pilin-like"/>
</dbReference>
<organism evidence="2 3">
    <name type="scientific">Comamonas testosteroni</name>
    <name type="common">Pseudomonas testosteroni</name>
    <dbReference type="NCBI Taxonomy" id="285"/>
    <lineage>
        <taxon>Bacteria</taxon>
        <taxon>Pseudomonadati</taxon>
        <taxon>Pseudomonadota</taxon>
        <taxon>Betaproteobacteria</taxon>
        <taxon>Burkholderiales</taxon>
        <taxon>Comamonadaceae</taxon>
        <taxon>Comamonas</taxon>
    </lineage>
</organism>
<dbReference type="OrthoDB" id="8592370at2"/>
<accession>A0A373FPT9</accession>
<protein>
    <submittedName>
        <fullName evidence="2">Prepilin-type N-terminal cleavage/methylation domain-containing protein</fullName>
    </submittedName>
</protein>
<dbReference type="Pfam" id="PF07963">
    <property type="entry name" value="N_methyl"/>
    <property type="match status" value="1"/>
</dbReference>
<dbReference type="Pfam" id="PF16732">
    <property type="entry name" value="ComP_DUS"/>
    <property type="match status" value="1"/>
</dbReference>
<dbReference type="SUPFAM" id="SSF54523">
    <property type="entry name" value="Pili subunits"/>
    <property type="match status" value="1"/>
</dbReference>
<name>A0A373FPT9_COMTE</name>
<dbReference type="EMBL" id="QURR01000009">
    <property type="protein sequence ID" value="RGE45389.1"/>
    <property type="molecule type" value="Genomic_DNA"/>
</dbReference>
<comment type="caution">
    <text evidence="2">The sequence shown here is derived from an EMBL/GenBank/DDBJ whole genome shotgun (WGS) entry which is preliminary data.</text>
</comment>
<sequence length="147" mass="16008">MNKTTNCEPGWRSRQVGFTLIELMITVAVIAILAAVALPSYREYVLRGNRLEAQALLSDAAARQERWRAQNGSYTTDATKLQLPFGVNSEHGFYTLSIAANGAGYVMTATRAGSQTSDQKCGEFTLTDQGEKGIKAGTPGTKELCWR</sequence>
<dbReference type="InterPro" id="IPR031982">
    <property type="entry name" value="PilE-like"/>
</dbReference>
<gene>
    <name evidence="2" type="ORF">DZC30_08970</name>
</gene>
<reference evidence="2 3" key="1">
    <citation type="submission" date="2018-08" db="EMBL/GenBank/DDBJ databases">
        <title>Comamonas testosteroni strain SWCO2.</title>
        <authorList>
            <person name="Jiang N."/>
            <person name="Zhang X.Z."/>
        </authorList>
    </citation>
    <scope>NUCLEOTIDE SEQUENCE [LARGE SCALE GENOMIC DNA]</scope>
    <source>
        <strain evidence="2 3">SWCO2</strain>
    </source>
</reference>